<comment type="caution">
    <text evidence="1">The sequence shown here is derived from an EMBL/GenBank/DDBJ whole genome shotgun (WGS) entry which is preliminary data.</text>
</comment>
<evidence type="ECO:0000313" key="2">
    <source>
        <dbReference type="Proteomes" id="UP000660270"/>
    </source>
</evidence>
<name>A0ABR8IVI8_APHFL</name>
<protein>
    <recommendedName>
        <fullName evidence="3">Phage P1-related protein</fullName>
    </recommendedName>
</protein>
<evidence type="ECO:0000313" key="1">
    <source>
        <dbReference type="EMBL" id="MBD2686213.1"/>
    </source>
</evidence>
<dbReference type="GeneID" id="78220042"/>
<sequence>MKQPIWLPPLVLLNDYGGNSEAYLEAVYTIFKEDFIDSKPTFQGIRFSLKRHPLFQDKEATFWHITSEGSQETERIPDFRRCERICWLRPIIENAEDPAIKVWENERKGEKRICLWLEIEEYLVILAKRDGYVLLWTAYLVTQPHQQRKLQKEYEAYKMADAAD</sequence>
<dbReference type="Proteomes" id="UP000660270">
    <property type="component" value="Unassembled WGS sequence"/>
</dbReference>
<dbReference type="RefSeq" id="WP_190388083.1">
    <property type="nucleotide sequence ID" value="NZ_JACJTM010000028.1"/>
</dbReference>
<evidence type="ECO:0008006" key="3">
    <source>
        <dbReference type="Google" id="ProtNLM"/>
    </source>
</evidence>
<accession>A0ABR8IVI8</accession>
<proteinExistence type="predicted"/>
<gene>
    <name evidence="1" type="ORF">H6G43_13515</name>
</gene>
<keyword evidence="2" id="KW-1185">Reference proteome</keyword>
<dbReference type="EMBL" id="JACJTM010000028">
    <property type="protein sequence ID" value="MBD2686213.1"/>
    <property type="molecule type" value="Genomic_DNA"/>
</dbReference>
<reference evidence="1 2" key="1">
    <citation type="journal article" date="2020" name="ISME J.">
        <title>Comparative genomics reveals insights into cyanobacterial evolution and habitat adaptation.</title>
        <authorList>
            <person name="Chen M.Y."/>
            <person name="Teng W.K."/>
            <person name="Zhao L."/>
            <person name="Hu C.X."/>
            <person name="Zhou Y.K."/>
            <person name="Han B.P."/>
            <person name="Song L.R."/>
            <person name="Shu W.S."/>
        </authorList>
    </citation>
    <scope>NUCLEOTIDE SEQUENCE [LARGE SCALE GENOMIC DNA]</scope>
    <source>
        <strain evidence="1 2">FACHB-1249</strain>
    </source>
</reference>
<organism evidence="1 2">
    <name type="scientific">Aphanizomenon flos-aquae FACHB-1249</name>
    <dbReference type="NCBI Taxonomy" id="2692889"/>
    <lineage>
        <taxon>Bacteria</taxon>
        <taxon>Bacillati</taxon>
        <taxon>Cyanobacteriota</taxon>
        <taxon>Cyanophyceae</taxon>
        <taxon>Nostocales</taxon>
        <taxon>Aphanizomenonaceae</taxon>
        <taxon>Aphanizomenon</taxon>
    </lineage>
</organism>